<name>A0A1I0CEW8_9BACI</name>
<dbReference type="EMBL" id="FOHE01000006">
    <property type="protein sequence ID" value="SET18017.1"/>
    <property type="molecule type" value="Genomic_DNA"/>
</dbReference>
<reference evidence="1 2" key="1">
    <citation type="submission" date="2016-10" db="EMBL/GenBank/DDBJ databases">
        <authorList>
            <person name="de Groot N.N."/>
        </authorList>
    </citation>
    <scope>NUCLEOTIDE SEQUENCE [LARGE SCALE GENOMIC DNA]</scope>
    <source>
        <strain evidence="1 2">IBRC-M 10780</strain>
    </source>
</reference>
<evidence type="ECO:0000313" key="1">
    <source>
        <dbReference type="EMBL" id="SET18017.1"/>
    </source>
</evidence>
<dbReference type="RefSeq" id="WP_090868900.1">
    <property type="nucleotide sequence ID" value="NZ_FOHE01000006.1"/>
</dbReference>
<protein>
    <submittedName>
        <fullName evidence="1">Uncharacterized protein</fullName>
    </submittedName>
</protein>
<proteinExistence type="predicted"/>
<evidence type="ECO:0000313" key="2">
    <source>
        <dbReference type="Proteomes" id="UP000198618"/>
    </source>
</evidence>
<organism evidence="1 2">
    <name type="scientific">Oceanobacillus limi</name>
    <dbReference type="NCBI Taxonomy" id="930131"/>
    <lineage>
        <taxon>Bacteria</taxon>
        <taxon>Bacillati</taxon>
        <taxon>Bacillota</taxon>
        <taxon>Bacilli</taxon>
        <taxon>Bacillales</taxon>
        <taxon>Bacillaceae</taxon>
        <taxon>Oceanobacillus</taxon>
    </lineage>
</organism>
<dbReference type="Proteomes" id="UP000198618">
    <property type="component" value="Unassembled WGS sequence"/>
</dbReference>
<gene>
    <name evidence="1" type="ORF">SAMN05216389_106193</name>
</gene>
<keyword evidence="2" id="KW-1185">Reference proteome</keyword>
<sequence length="116" mass="13525">MRVIFSILGLLGVFVLVGFLEAQTVMDDRKSNHYILNDETESVSVTMEEPTLPSSTQYVLEETIEKNREIIETYREYEIYEDENGIVVKRVPTSNYNYLSYSTGEEDQVTEFEYND</sequence>
<accession>A0A1I0CEW8</accession>
<dbReference type="OrthoDB" id="2655258at2"/>
<dbReference type="AlphaFoldDB" id="A0A1I0CEW8"/>